<comment type="subcellular location">
    <subcellularLocation>
        <location evidence="1">Membrane</location>
        <topology evidence="1">Multi-pass membrane protein</topology>
    </subcellularLocation>
</comment>
<feature type="transmembrane region" description="Helical" evidence="6">
    <location>
        <begin position="328"/>
        <end position="346"/>
    </location>
</feature>
<keyword evidence="2" id="KW-0813">Transport</keyword>
<keyword evidence="4 6" id="KW-1133">Transmembrane helix</keyword>
<evidence type="ECO:0000256" key="4">
    <source>
        <dbReference type="ARBA" id="ARBA00022989"/>
    </source>
</evidence>
<dbReference type="InterPro" id="IPR011701">
    <property type="entry name" value="MFS"/>
</dbReference>
<evidence type="ECO:0000256" key="6">
    <source>
        <dbReference type="SAM" id="Phobius"/>
    </source>
</evidence>
<sequence>MTQTSSWTEAAPPADRLADIPAATQADLAATYRKVSLRLLPFLLLCYVFAYLDRVNIGFAKLQMQQDIGISDAVYGLGAGIFFLGYVMFEVPSNLLLARIGARKTISRIMVLWGATSACMLFVTDATSFYVLRFLLGVFEAGFAPGMIFYLTYWYSGARMARVMAVVMLAGPIGGMLGGPVSTWIMTAFAGAHGLAGWQWMFLIEGLPCVLIGIVAFRYLDDRPQDAKWLDDRERALLAADIGQHQAGGHHDFRMVLRDVRVYLLALGYFCLISGIYAVSFWLPTILKAAGVADTMEIGLYSALPYVAAAMFMVVFARSSDRWQERRWHCALLAFAGAAALAVATMTASHLALALTSITIATACMWASYTVFWAIPSSYLRGPAAAGGIALINSIGLLGGFLSPTLIGAVKGLTGSLNGGLYAMVALLVVGGLAIVLNRLPRA</sequence>
<dbReference type="Gene3D" id="1.20.1250.20">
    <property type="entry name" value="MFS general substrate transporter like domains"/>
    <property type="match status" value="2"/>
</dbReference>
<reference evidence="8 9" key="1">
    <citation type="submission" date="2021-08" db="EMBL/GenBank/DDBJ databases">
        <authorList>
            <person name="Peeters C."/>
        </authorList>
    </citation>
    <scope>NUCLEOTIDE SEQUENCE [LARGE SCALE GENOMIC DNA]</scope>
    <source>
        <strain evidence="8 9">LMG 21510</strain>
    </source>
</reference>
<accession>A0ABN7Y470</accession>
<dbReference type="Pfam" id="PF07690">
    <property type="entry name" value="MFS_1"/>
    <property type="match status" value="1"/>
</dbReference>
<feature type="transmembrane region" description="Helical" evidence="6">
    <location>
        <begin position="384"/>
        <end position="407"/>
    </location>
</feature>
<feature type="transmembrane region" description="Helical" evidence="6">
    <location>
        <begin position="105"/>
        <end position="124"/>
    </location>
</feature>
<dbReference type="SUPFAM" id="SSF103473">
    <property type="entry name" value="MFS general substrate transporter"/>
    <property type="match status" value="1"/>
</dbReference>
<feature type="transmembrane region" description="Helical" evidence="6">
    <location>
        <begin position="352"/>
        <end position="372"/>
    </location>
</feature>
<evidence type="ECO:0000313" key="9">
    <source>
        <dbReference type="Proteomes" id="UP000721236"/>
    </source>
</evidence>
<evidence type="ECO:0000259" key="7">
    <source>
        <dbReference type="PROSITE" id="PS50850"/>
    </source>
</evidence>
<dbReference type="Proteomes" id="UP000721236">
    <property type="component" value="Unassembled WGS sequence"/>
</dbReference>
<evidence type="ECO:0000256" key="3">
    <source>
        <dbReference type="ARBA" id="ARBA00022692"/>
    </source>
</evidence>
<dbReference type="RefSeq" id="WP_224040029.1">
    <property type="nucleotide sequence ID" value="NZ_CAJZAH010000001.1"/>
</dbReference>
<evidence type="ECO:0000256" key="1">
    <source>
        <dbReference type="ARBA" id="ARBA00004141"/>
    </source>
</evidence>
<comment type="caution">
    <text evidence="8">The sequence shown here is derived from an EMBL/GenBank/DDBJ whole genome shotgun (WGS) entry which is preliminary data.</text>
</comment>
<dbReference type="PANTHER" id="PTHR43791">
    <property type="entry name" value="PERMEASE-RELATED"/>
    <property type="match status" value="1"/>
</dbReference>
<proteinExistence type="predicted"/>
<feature type="transmembrane region" description="Helical" evidence="6">
    <location>
        <begin position="298"/>
        <end position="316"/>
    </location>
</feature>
<feature type="transmembrane region" description="Helical" evidence="6">
    <location>
        <begin position="163"/>
        <end position="186"/>
    </location>
</feature>
<dbReference type="PANTHER" id="PTHR43791:SF100">
    <property type="entry name" value="SUGAR TRANSPORTER"/>
    <property type="match status" value="1"/>
</dbReference>
<dbReference type="PROSITE" id="PS50850">
    <property type="entry name" value="MFS"/>
    <property type="match status" value="1"/>
</dbReference>
<gene>
    <name evidence="8" type="primary">ttuB</name>
    <name evidence="8" type="ORF">LMG21510_00984</name>
</gene>
<dbReference type="CDD" id="cd17319">
    <property type="entry name" value="MFS_ExuT_GudP_like"/>
    <property type="match status" value="1"/>
</dbReference>
<organism evidence="8 9">
    <name type="scientific">Cupriavidus respiraculi</name>
    <dbReference type="NCBI Taxonomy" id="195930"/>
    <lineage>
        <taxon>Bacteria</taxon>
        <taxon>Pseudomonadati</taxon>
        <taxon>Pseudomonadota</taxon>
        <taxon>Betaproteobacteria</taxon>
        <taxon>Burkholderiales</taxon>
        <taxon>Burkholderiaceae</taxon>
        <taxon>Cupriavidus</taxon>
    </lineage>
</organism>
<dbReference type="InterPro" id="IPR036259">
    <property type="entry name" value="MFS_trans_sf"/>
</dbReference>
<protein>
    <submittedName>
        <fullName evidence="8">Tartrate transporter</fullName>
    </submittedName>
</protein>
<feature type="transmembrane region" description="Helical" evidence="6">
    <location>
        <begin position="419"/>
        <end position="437"/>
    </location>
</feature>
<feature type="domain" description="Major facilitator superfamily (MFS) profile" evidence="7">
    <location>
        <begin position="39"/>
        <end position="443"/>
    </location>
</feature>
<dbReference type="InterPro" id="IPR020846">
    <property type="entry name" value="MFS_dom"/>
</dbReference>
<evidence type="ECO:0000256" key="5">
    <source>
        <dbReference type="ARBA" id="ARBA00023136"/>
    </source>
</evidence>
<keyword evidence="5 6" id="KW-0472">Membrane</keyword>
<keyword evidence="9" id="KW-1185">Reference proteome</keyword>
<evidence type="ECO:0000313" key="8">
    <source>
        <dbReference type="EMBL" id="CAG9168174.1"/>
    </source>
</evidence>
<feature type="transmembrane region" description="Helical" evidence="6">
    <location>
        <begin position="73"/>
        <end position="93"/>
    </location>
</feature>
<keyword evidence="3 6" id="KW-0812">Transmembrane</keyword>
<dbReference type="EMBL" id="CAJZAH010000001">
    <property type="protein sequence ID" value="CAG9168174.1"/>
    <property type="molecule type" value="Genomic_DNA"/>
</dbReference>
<feature type="transmembrane region" description="Helical" evidence="6">
    <location>
        <begin position="130"/>
        <end position="151"/>
    </location>
</feature>
<feature type="transmembrane region" description="Helical" evidence="6">
    <location>
        <begin position="262"/>
        <end position="283"/>
    </location>
</feature>
<feature type="transmembrane region" description="Helical" evidence="6">
    <location>
        <begin position="198"/>
        <end position="220"/>
    </location>
</feature>
<feature type="transmembrane region" description="Helical" evidence="6">
    <location>
        <begin position="35"/>
        <end position="53"/>
    </location>
</feature>
<evidence type="ECO:0000256" key="2">
    <source>
        <dbReference type="ARBA" id="ARBA00022448"/>
    </source>
</evidence>
<name>A0ABN7Y470_9BURK</name>